<feature type="compositionally biased region" description="Polar residues" evidence="1">
    <location>
        <begin position="82"/>
        <end position="93"/>
    </location>
</feature>
<dbReference type="AlphaFoldDB" id="A0AAN9HL33"/>
<proteinExistence type="predicted"/>
<comment type="caution">
    <text evidence="3">The sequence shown here is derived from an EMBL/GenBank/DDBJ whole genome shotgun (WGS) entry which is preliminary data.</text>
</comment>
<sequence>MVKCLIRIKTKVNVHLRMINHCYRDVTVRVLTMGPRLLGKALGALPLFSSLPSSSSSSGASSRLGVQPTSTAGLESLRDSGHSTPVRSVSNGHSFLRSHGNGAEGGSGTAEFSEDSYNPSDSVLPTPVSNDPSDQAQVRHTNGPRRIQDEGGTEPCTQNQARPQVVKPKGKRSHLEKTRPTQHGPEEGVNDFICSLARLFLVTLALLFALLILLIVLTESELDLAFLRDIRRTPEFQQFHYEYFCPLRRWLACKLRWMGGNLINK</sequence>
<feature type="transmembrane region" description="Helical" evidence="2">
    <location>
        <begin position="199"/>
        <end position="218"/>
    </location>
</feature>
<accession>A0AAN9HL33</accession>
<name>A0AAN9HL33_9TELE</name>
<evidence type="ECO:0008006" key="5">
    <source>
        <dbReference type="Google" id="ProtNLM"/>
    </source>
</evidence>
<feature type="region of interest" description="Disordered" evidence="1">
    <location>
        <begin position="53"/>
        <end position="186"/>
    </location>
</feature>
<keyword evidence="2" id="KW-0812">Transmembrane</keyword>
<evidence type="ECO:0000313" key="4">
    <source>
        <dbReference type="Proteomes" id="UP001364617"/>
    </source>
</evidence>
<keyword evidence="2" id="KW-0472">Membrane</keyword>
<keyword evidence="4" id="KW-1185">Reference proteome</keyword>
<protein>
    <recommendedName>
        <fullName evidence="5">FERM domain containing 5</fullName>
    </recommendedName>
</protein>
<evidence type="ECO:0000256" key="1">
    <source>
        <dbReference type="SAM" id="MobiDB-lite"/>
    </source>
</evidence>
<organism evidence="3 4">
    <name type="scientific">Phoxinus phoxinus</name>
    <name type="common">Eurasian minnow</name>
    <dbReference type="NCBI Taxonomy" id="58324"/>
    <lineage>
        <taxon>Eukaryota</taxon>
        <taxon>Metazoa</taxon>
        <taxon>Chordata</taxon>
        <taxon>Craniata</taxon>
        <taxon>Vertebrata</taxon>
        <taxon>Euteleostomi</taxon>
        <taxon>Actinopterygii</taxon>
        <taxon>Neopterygii</taxon>
        <taxon>Teleostei</taxon>
        <taxon>Ostariophysi</taxon>
        <taxon>Cypriniformes</taxon>
        <taxon>Leuciscidae</taxon>
        <taxon>Phoxininae</taxon>
        <taxon>Phoxinus</taxon>
    </lineage>
</organism>
<dbReference type="Proteomes" id="UP001364617">
    <property type="component" value="Unassembled WGS sequence"/>
</dbReference>
<feature type="compositionally biased region" description="Low complexity" evidence="1">
    <location>
        <begin position="53"/>
        <end position="65"/>
    </location>
</feature>
<evidence type="ECO:0000313" key="3">
    <source>
        <dbReference type="EMBL" id="KAK7176513.1"/>
    </source>
</evidence>
<dbReference type="EMBL" id="JAYKXH010000001">
    <property type="protein sequence ID" value="KAK7176513.1"/>
    <property type="molecule type" value="Genomic_DNA"/>
</dbReference>
<reference evidence="3 4" key="1">
    <citation type="submission" date="2024-02" db="EMBL/GenBank/DDBJ databases">
        <title>Chromosome-level genome assembly of the Eurasian Minnow (Phoxinus phoxinus).</title>
        <authorList>
            <person name="Oriowo T.O."/>
            <person name="Martin S."/>
            <person name="Stange M."/>
            <person name="Chrysostomakis Y."/>
            <person name="Brown T."/>
            <person name="Winkler S."/>
            <person name="Kukowka S."/>
            <person name="Myers E.W."/>
            <person name="Bohne A."/>
        </authorList>
    </citation>
    <scope>NUCLEOTIDE SEQUENCE [LARGE SCALE GENOMIC DNA]</scope>
    <source>
        <strain evidence="3">ZFMK-TIS-60720</strain>
        <tissue evidence="3">Whole Organism</tissue>
    </source>
</reference>
<gene>
    <name evidence="3" type="ORF">R3I93_000674</name>
</gene>
<keyword evidence="2" id="KW-1133">Transmembrane helix</keyword>
<feature type="compositionally biased region" description="Polar residues" evidence="1">
    <location>
        <begin position="115"/>
        <end position="140"/>
    </location>
</feature>
<evidence type="ECO:0000256" key="2">
    <source>
        <dbReference type="SAM" id="Phobius"/>
    </source>
</evidence>